<name>A0A7X5BPW1_9BACT</name>
<dbReference type="GO" id="GO:0003824">
    <property type="term" value="F:catalytic activity"/>
    <property type="evidence" value="ECO:0007669"/>
    <property type="project" value="InterPro"/>
</dbReference>
<dbReference type="AlphaFoldDB" id="A0A7X5BPW1"/>
<proteinExistence type="predicted"/>
<dbReference type="InterPro" id="IPR058240">
    <property type="entry name" value="rSAM_sf"/>
</dbReference>
<dbReference type="Pfam" id="PF04055">
    <property type="entry name" value="Radical_SAM"/>
    <property type="match status" value="1"/>
</dbReference>
<dbReference type="GO" id="GO:0046872">
    <property type="term" value="F:metal ion binding"/>
    <property type="evidence" value="ECO:0007669"/>
    <property type="project" value="UniProtKB-KW"/>
</dbReference>
<dbReference type="InterPro" id="IPR050377">
    <property type="entry name" value="Radical_SAM_PqqE_MftC-like"/>
</dbReference>
<evidence type="ECO:0000256" key="1">
    <source>
        <dbReference type="ARBA" id="ARBA00001966"/>
    </source>
</evidence>
<comment type="cofactor">
    <cofactor evidence="1">
        <name>[4Fe-4S] cluster</name>
        <dbReference type="ChEBI" id="CHEBI:49883"/>
    </cofactor>
</comment>
<gene>
    <name evidence="7" type="ORF">GTZ93_02815</name>
</gene>
<dbReference type="CDD" id="cd01335">
    <property type="entry name" value="Radical_SAM"/>
    <property type="match status" value="1"/>
</dbReference>
<feature type="domain" description="Radical SAM core" evidence="6">
    <location>
        <begin position="5"/>
        <end position="216"/>
    </location>
</feature>
<dbReference type="InterPro" id="IPR013785">
    <property type="entry name" value="Aldolase_TIM"/>
</dbReference>
<evidence type="ECO:0000256" key="2">
    <source>
        <dbReference type="ARBA" id="ARBA00022691"/>
    </source>
</evidence>
<sequence>MTQGSPYSRALVWLVTYRCPLLCTHCHSESGRRPSRQLPPQKMQQLVDVLLSMRLRQVTFSGGEPLTVPGLTGIAERLSNAGVQTILYTSGWGMTEALARRLGEVFHEVHVSLDGATADVHDRIRGRPGSFVRTLAALELLNQHASSGMRLDIECVVVRSNHDQLERFCTEVAPRFPRLRHLVLGAVAPSGLATRETFASQEFLTDDEMHALDDPAVTARLQALAPPGVAVQTTSNFSLKTGRGCWYIQPDGDVQAMPSYEGAVGNLLSEPPELLWSRCQERRGDPFVRSMLDGARTVQEWVEAVRRIDLRFGSEEDQARIGARAAHPAPARASR</sequence>
<keyword evidence="5" id="KW-0411">Iron-sulfur</keyword>
<dbReference type="Proteomes" id="UP000537825">
    <property type="component" value="Unassembled WGS sequence"/>
</dbReference>
<protein>
    <submittedName>
        <fullName evidence="7">Radical SAM protein</fullName>
    </submittedName>
</protein>
<keyword evidence="3" id="KW-0479">Metal-binding</keyword>
<dbReference type="InterPro" id="IPR007197">
    <property type="entry name" value="rSAM"/>
</dbReference>
<dbReference type="EMBL" id="JAAAPK010000001">
    <property type="protein sequence ID" value="NBC38744.1"/>
    <property type="molecule type" value="Genomic_DNA"/>
</dbReference>
<organism evidence="7 8">
    <name type="scientific">Corallococcus exiguus</name>
    <dbReference type="NCBI Taxonomy" id="83462"/>
    <lineage>
        <taxon>Bacteria</taxon>
        <taxon>Pseudomonadati</taxon>
        <taxon>Myxococcota</taxon>
        <taxon>Myxococcia</taxon>
        <taxon>Myxococcales</taxon>
        <taxon>Cystobacterineae</taxon>
        <taxon>Myxococcaceae</taxon>
        <taxon>Corallococcus</taxon>
    </lineage>
</organism>
<evidence type="ECO:0000313" key="7">
    <source>
        <dbReference type="EMBL" id="NBC38744.1"/>
    </source>
</evidence>
<dbReference type="SUPFAM" id="SSF102114">
    <property type="entry name" value="Radical SAM enzymes"/>
    <property type="match status" value="1"/>
</dbReference>
<dbReference type="PANTHER" id="PTHR11228">
    <property type="entry name" value="RADICAL SAM DOMAIN PROTEIN"/>
    <property type="match status" value="1"/>
</dbReference>
<dbReference type="Gene3D" id="3.20.20.70">
    <property type="entry name" value="Aldolase class I"/>
    <property type="match status" value="1"/>
</dbReference>
<evidence type="ECO:0000256" key="3">
    <source>
        <dbReference type="ARBA" id="ARBA00022723"/>
    </source>
</evidence>
<accession>A0A7X5BPW1</accession>
<dbReference type="SFLD" id="SFLDS00029">
    <property type="entry name" value="Radical_SAM"/>
    <property type="match status" value="1"/>
</dbReference>
<keyword evidence="8" id="KW-1185">Reference proteome</keyword>
<comment type="caution">
    <text evidence="7">The sequence shown here is derived from an EMBL/GenBank/DDBJ whole genome shotgun (WGS) entry which is preliminary data.</text>
</comment>
<dbReference type="GO" id="GO:0051539">
    <property type="term" value="F:4 iron, 4 sulfur cluster binding"/>
    <property type="evidence" value="ECO:0007669"/>
    <property type="project" value="UniProtKB-KW"/>
</dbReference>
<evidence type="ECO:0000259" key="6">
    <source>
        <dbReference type="PROSITE" id="PS51918"/>
    </source>
</evidence>
<dbReference type="SFLD" id="SFLDG01067">
    <property type="entry name" value="SPASM/twitch_domain_containing"/>
    <property type="match status" value="1"/>
</dbReference>
<evidence type="ECO:0000313" key="8">
    <source>
        <dbReference type="Proteomes" id="UP000537825"/>
    </source>
</evidence>
<keyword evidence="2" id="KW-0949">S-adenosyl-L-methionine</keyword>
<reference evidence="7 8" key="1">
    <citation type="submission" date="2020-01" db="EMBL/GenBank/DDBJ databases">
        <title>The draft genome sequence of Corallococcus exiguus DSM 14696.</title>
        <authorList>
            <person name="Zhang X."/>
            <person name="Zhu H."/>
        </authorList>
    </citation>
    <scope>NUCLEOTIDE SEQUENCE [LARGE SCALE GENOMIC DNA]</scope>
    <source>
        <strain evidence="7 8">DSM 14696</strain>
    </source>
</reference>
<evidence type="ECO:0000256" key="4">
    <source>
        <dbReference type="ARBA" id="ARBA00023004"/>
    </source>
</evidence>
<dbReference type="PANTHER" id="PTHR11228:SF7">
    <property type="entry name" value="PQQA PEPTIDE CYCLASE"/>
    <property type="match status" value="1"/>
</dbReference>
<evidence type="ECO:0000256" key="5">
    <source>
        <dbReference type="ARBA" id="ARBA00023014"/>
    </source>
</evidence>
<keyword evidence="4" id="KW-0408">Iron</keyword>
<dbReference type="PROSITE" id="PS51918">
    <property type="entry name" value="RADICAL_SAM"/>
    <property type="match status" value="1"/>
</dbReference>